<dbReference type="FunFam" id="3.40.50.720:FF:000143">
    <property type="entry name" value="Fatty acyl-CoA reductase"/>
    <property type="match status" value="1"/>
</dbReference>
<evidence type="ECO:0000259" key="11">
    <source>
        <dbReference type="Pfam" id="PF03015"/>
    </source>
</evidence>
<keyword evidence="4 10" id="KW-0812">Transmembrane</keyword>
<organism evidence="13 14">
    <name type="scientific">Chironomus riparius</name>
    <dbReference type="NCBI Taxonomy" id="315576"/>
    <lineage>
        <taxon>Eukaryota</taxon>
        <taxon>Metazoa</taxon>
        <taxon>Ecdysozoa</taxon>
        <taxon>Arthropoda</taxon>
        <taxon>Hexapoda</taxon>
        <taxon>Insecta</taxon>
        <taxon>Pterygota</taxon>
        <taxon>Neoptera</taxon>
        <taxon>Endopterygota</taxon>
        <taxon>Diptera</taxon>
        <taxon>Nematocera</taxon>
        <taxon>Chironomoidea</taxon>
        <taxon>Chironomidae</taxon>
        <taxon>Chironominae</taxon>
        <taxon>Chironomus</taxon>
    </lineage>
</organism>
<feature type="domain" description="Fatty acyl-CoA reductase C-terminal" evidence="11">
    <location>
        <begin position="365"/>
        <end position="457"/>
    </location>
</feature>
<evidence type="ECO:0000256" key="5">
    <source>
        <dbReference type="ARBA" id="ARBA00022857"/>
    </source>
</evidence>
<reference evidence="13" key="2">
    <citation type="submission" date="2022-10" db="EMBL/GenBank/DDBJ databases">
        <authorList>
            <consortium name="ENA_rothamsted_submissions"/>
            <consortium name="culmorum"/>
            <person name="King R."/>
        </authorList>
    </citation>
    <scope>NUCLEOTIDE SEQUENCE</scope>
</reference>
<dbReference type="GO" id="GO:0005777">
    <property type="term" value="C:peroxisome"/>
    <property type="evidence" value="ECO:0007669"/>
    <property type="project" value="TreeGrafter"/>
</dbReference>
<evidence type="ECO:0000256" key="7">
    <source>
        <dbReference type="ARBA" id="ARBA00023098"/>
    </source>
</evidence>
<evidence type="ECO:0000256" key="6">
    <source>
        <dbReference type="ARBA" id="ARBA00022989"/>
    </source>
</evidence>
<feature type="domain" description="Thioester reductase (TE)" evidence="12">
    <location>
        <begin position="19"/>
        <end position="291"/>
    </location>
</feature>
<comment type="subcellular location">
    <subcellularLocation>
        <location evidence="1">Membrane</location>
        <topology evidence="1">Multi-pass membrane protein</topology>
    </subcellularLocation>
</comment>
<evidence type="ECO:0000256" key="8">
    <source>
        <dbReference type="ARBA" id="ARBA00023136"/>
    </source>
</evidence>
<protein>
    <recommendedName>
        <fullName evidence="10">Fatty acyl-CoA reductase</fullName>
        <ecNumber evidence="10">1.2.1.84</ecNumber>
    </recommendedName>
</protein>
<evidence type="ECO:0000256" key="10">
    <source>
        <dbReference type="RuleBase" id="RU363097"/>
    </source>
</evidence>
<dbReference type="GO" id="GO:0080019">
    <property type="term" value="F:alcohol-forming very long-chain fatty acyl-CoA reductase activity"/>
    <property type="evidence" value="ECO:0007669"/>
    <property type="project" value="InterPro"/>
</dbReference>
<dbReference type="GO" id="GO:0035336">
    <property type="term" value="P:long-chain fatty-acyl-CoA metabolic process"/>
    <property type="evidence" value="ECO:0007669"/>
    <property type="project" value="TreeGrafter"/>
</dbReference>
<keyword evidence="5 10" id="KW-0521">NADP</keyword>
<dbReference type="EC" id="1.2.1.84" evidence="10"/>
<keyword evidence="14" id="KW-1185">Reference proteome</keyword>
<dbReference type="InterPro" id="IPR033640">
    <property type="entry name" value="FAR_C"/>
</dbReference>
<keyword evidence="6 10" id="KW-1133">Transmembrane helix</keyword>
<dbReference type="InterPro" id="IPR026055">
    <property type="entry name" value="FAR"/>
</dbReference>
<reference evidence="13" key="1">
    <citation type="submission" date="2022-01" db="EMBL/GenBank/DDBJ databases">
        <authorList>
            <person name="King R."/>
        </authorList>
    </citation>
    <scope>NUCLEOTIDE SEQUENCE</scope>
</reference>
<keyword evidence="8 10" id="KW-0472">Membrane</keyword>
<evidence type="ECO:0000256" key="9">
    <source>
        <dbReference type="ARBA" id="ARBA00052530"/>
    </source>
</evidence>
<dbReference type="Pfam" id="PF07993">
    <property type="entry name" value="NAD_binding_4"/>
    <property type="match status" value="1"/>
</dbReference>
<comment type="similarity">
    <text evidence="2 10">Belongs to the fatty acyl-CoA reductase family.</text>
</comment>
<dbReference type="OrthoDB" id="429813at2759"/>
<evidence type="ECO:0000256" key="2">
    <source>
        <dbReference type="ARBA" id="ARBA00005928"/>
    </source>
</evidence>
<evidence type="ECO:0000313" key="13">
    <source>
        <dbReference type="EMBL" id="CAG9801690.1"/>
    </source>
</evidence>
<evidence type="ECO:0000256" key="1">
    <source>
        <dbReference type="ARBA" id="ARBA00004141"/>
    </source>
</evidence>
<comment type="catalytic activity">
    <reaction evidence="9 10">
        <text>a long-chain fatty acyl-CoA + 2 NADPH + 2 H(+) = a long-chain primary fatty alcohol + 2 NADP(+) + CoA</text>
        <dbReference type="Rhea" id="RHEA:52716"/>
        <dbReference type="ChEBI" id="CHEBI:15378"/>
        <dbReference type="ChEBI" id="CHEBI:57287"/>
        <dbReference type="ChEBI" id="CHEBI:57783"/>
        <dbReference type="ChEBI" id="CHEBI:58349"/>
        <dbReference type="ChEBI" id="CHEBI:77396"/>
        <dbReference type="ChEBI" id="CHEBI:83139"/>
        <dbReference type="EC" id="1.2.1.84"/>
    </reaction>
</comment>
<evidence type="ECO:0000313" key="14">
    <source>
        <dbReference type="Proteomes" id="UP001153620"/>
    </source>
</evidence>
<evidence type="ECO:0000259" key="12">
    <source>
        <dbReference type="Pfam" id="PF07993"/>
    </source>
</evidence>
<proteinExistence type="inferred from homology"/>
<dbReference type="GO" id="GO:0102965">
    <property type="term" value="F:alcohol-forming long-chain fatty acyl-CoA reductase activity"/>
    <property type="evidence" value="ECO:0007669"/>
    <property type="project" value="UniProtKB-EC"/>
</dbReference>
<keyword evidence="10" id="KW-0560">Oxidoreductase</keyword>
<dbReference type="SUPFAM" id="SSF51735">
    <property type="entry name" value="NAD(P)-binding Rossmann-fold domains"/>
    <property type="match status" value="1"/>
</dbReference>
<sequence>MFNNEDRISRVFEGHHVFVTGATGFMGKVFLERLLRATEIAKVYILIRPKRGKASKERLVEILDNLLFNTLRQSRNYVEHIKKIKIVDGDCSMEELGMHAEIRKELSEKLTMIFHFAATTRFDEKLKSAINLNLRGTLEMIKLTRECKNINLFCHISTAYCHLHESNLLEISYPSNVNPHELMSIVDRLTESEAELIKNEYLNKFIPNTYVLTKSLAEAIVVEALETHKLPVMIVRPSIITPTLSDPQPGWVNDYNGLGGLLIGIGTGVLRSIHCNDKYHGDFIPVDVAIHGIMMCTWNYLALMNQEKYIFNFTTSNEIVMSWGQILSKGLVICIDKYPMNKAVWFPNLTLTKYRWLHKTRCLFYHWIPAVIIDSVLFCVRIKPFLWLVQKKISRGTKTIEIFANNQWTFDNSNVIQIRSKMNEFELMKYKVSSDGIDIEKYMEDCLLGGHRFLLKDGSKYEDFDSGRRTMRILFIVDRLLKLIVLGAILYGLLSIILSIFS</sequence>
<dbReference type="EMBL" id="OU895878">
    <property type="protein sequence ID" value="CAG9801690.1"/>
    <property type="molecule type" value="Genomic_DNA"/>
</dbReference>
<dbReference type="CDD" id="cd09071">
    <property type="entry name" value="FAR_C"/>
    <property type="match status" value="1"/>
</dbReference>
<feature type="transmembrane region" description="Helical" evidence="10">
    <location>
        <begin position="363"/>
        <end position="382"/>
    </location>
</feature>
<dbReference type="PANTHER" id="PTHR11011:SF61">
    <property type="entry name" value="FATTY ACYL-COA REDUCTASE"/>
    <property type="match status" value="1"/>
</dbReference>
<gene>
    <name evidence="13" type="ORF">CHIRRI_LOCUS4612</name>
</gene>
<keyword evidence="7 10" id="KW-0443">Lipid metabolism</keyword>
<comment type="function">
    <text evidence="10">Catalyzes the reduction of fatty acyl-CoA to fatty alcohols.</text>
</comment>
<dbReference type="Pfam" id="PF03015">
    <property type="entry name" value="Sterile"/>
    <property type="match status" value="1"/>
</dbReference>
<keyword evidence="3 10" id="KW-0444">Lipid biosynthesis</keyword>
<dbReference type="PANTHER" id="PTHR11011">
    <property type="entry name" value="MALE STERILITY PROTEIN 2-RELATED"/>
    <property type="match status" value="1"/>
</dbReference>
<dbReference type="GO" id="GO:0016020">
    <property type="term" value="C:membrane"/>
    <property type="evidence" value="ECO:0007669"/>
    <property type="project" value="UniProtKB-SubCell"/>
</dbReference>
<evidence type="ECO:0000256" key="4">
    <source>
        <dbReference type="ARBA" id="ARBA00022692"/>
    </source>
</evidence>
<name>A0A9N9RR76_9DIPT</name>
<dbReference type="InterPro" id="IPR036291">
    <property type="entry name" value="NAD(P)-bd_dom_sf"/>
</dbReference>
<evidence type="ECO:0000256" key="3">
    <source>
        <dbReference type="ARBA" id="ARBA00022516"/>
    </source>
</evidence>
<dbReference type="InterPro" id="IPR013120">
    <property type="entry name" value="FAR_NAD-bd"/>
</dbReference>
<dbReference type="Gene3D" id="3.40.50.720">
    <property type="entry name" value="NAD(P)-binding Rossmann-like Domain"/>
    <property type="match status" value="1"/>
</dbReference>
<dbReference type="AlphaFoldDB" id="A0A9N9RR76"/>
<dbReference type="CDD" id="cd05236">
    <property type="entry name" value="FAR-N_SDR_e"/>
    <property type="match status" value="1"/>
</dbReference>
<feature type="transmembrane region" description="Helical" evidence="10">
    <location>
        <begin position="480"/>
        <end position="501"/>
    </location>
</feature>
<accession>A0A9N9RR76</accession>
<dbReference type="Proteomes" id="UP001153620">
    <property type="component" value="Chromosome 2"/>
</dbReference>